<dbReference type="Proteomes" id="UP001342826">
    <property type="component" value="Unassembled WGS sequence"/>
</dbReference>
<reference evidence="2 3" key="1">
    <citation type="submission" date="2023-03" db="EMBL/GenBank/DDBJ databases">
        <title>Bacillus Genome Sequencing.</title>
        <authorList>
            <person name="Dunlap C."/>
        </authorList>
    </citation>
    <scope>NUCLEOTIDE SEQUENCE [LARGE SCALE GENOMIC DNA]</scope>
    <source>
        <strain evidence="2 3">NRS-1717</strain>
    </source>
</reference>
<dbReference type="SMART" id="SM00871">
    <property type="entry name" value="AraC_E_bind"/>
    <property type="match status" value="1"/>
</dbReference>
<protein>
    <submittedName>
        <fullName evidence="2">GyrI-like domain-containing protein</fullName>
    </submittedName>
</protein>
<dbReference type="Gene3D" id="3.20.80.10">
    <property type="entry name" value="Regulatory factor, effector binding domain"/>
    <property type="match status" value="1"/>
</dbReference>
<sequence>MNEPVIEKRKVTLDGFSFVGRAARTTNEAEMTEEGMIPKVNEYFFENQLLEKISHRKNNNIIALYTNYESDEKGSYEYAVGCEVGEDNIFSDEMKRFTIPEQKYIVFTTKKGPLNEVILEAWQFIWNWSKDNKRAFTADFELYDEKSIDPQNGQADIYISVK</sequence>
<evidence type="ECO:0000259" key="1">
    <source>
        <dbReference type="SMART" id="SM00871"/>
    </source>
</evidence>
<dbReference type="EMBL" id="JARTFS010000004">
    <property type="protein sequence ID" value="MED4400605.1"/>
    <property type="molecule type" value="Genomic_DNA"/>
</dbReference>
<proteinExistence type="predicted"/>
<comment type="caution">
    <text evidence="2">The sequence shown here is derived from an EMBL/GenBank/DDBJ whole genome shotgun (WGS) entry which is preliminary data.</text>
</comment>
<feature type="domain" description="AraC effector-binding" evidence="1">
    <location>
        <begin position="6"/>
        <end position="162"/>
    </location>
</feature>
<gene>
    <name evidence="2" type="ORF">P9271_04575</name>
</gene>
<dbReference type="Pfam" id="PF14526">
    <property type="entry name" value="Cass2"/>
    <property type="match status" value="1"/>
</dbReference>
<name>A0ABU6NTY0_9BACI</name>
<organism evidence="2 3">
    <name type="scientific">Metabacillus fastidiosus</name>
    <dbReference type="NCBI Taxonomy" id="1458"/>
    <lineage>
        <taxon>Bacteria</taxon>
        <taxon>Bacillati</taxon>
        <taxon>Bacillota</taxon>
        <taxon>Bacilli</taxon>
        <taxon>Bacillales</taxon>
        <taxon>Bacillaceae</taxon>
        <taxon>Metabacillus</taxon>
    </lineage>
</organism>
<keyword evidence="3" id="KW-1185">Reference proteome</keyword>
<evidence type="ECO:0000313" key="2">
    <source>
        <dbReference type="EMBL" id="MED4400605.1"/>
    </source>
</evidence>
<accession>A0ABU6NTY0</accession>
<dbReference type="PANTHER" id="PTHR36444">
    <property type="entry name" value="TRANSCRIPTIONAL REGULATOR PROTEIN YOBU-RELATED"/>
    <property type="match status" value="1"/>
</dbReference>
<dbReference type="InterPro" id="IPR011256">
    <property type="entry name" value="Reg_factor_effector_dom_sf"/>
</dbReference>
<dbReference type="InterPro" id="IPR053182">
    <property type="entry name" value="YobU-like_regulator"/>
</dbReference>
<dbReference type="GeneID" id="301141788"/>
<dbReference type="RefSeq" id="WP_082799988.1">
    <property type="nucleotide sequence ID" value="NZ_JARTFQ010000010.1"/>
</dbReference>
<evidence type="ECO:0000313" key="3">
    <source>
        <dbReference type="Proteomes" id="UP001342826"/>
    </source>
</evidence>
<dbReference type="PANTHER" id="PTHR36444:SF2">
    <property type="entry name" value="TRANSCRIPTIONAL REGULATOR PROTEIN YOBU-RELATED"/>
    <property type="match status" value="1"/>
</dbReference>
<dbReference type="InterPro" id="IPR010499">
    <property type="entry name" value="AraC_E-bd"/>
</dbReference>
<dbReference type="SUPFAM" id="SSF55136">
    <property type="entry name" value="Probable bacterial effector-binding domain"/>
    <property type="match status" value="1"/>
</dbReference>
<dbReference type="InterPro" id="IPR029441">
    <property type="entry name" value="Cass2"/>
</dbReference>